<dbReference type="InterPro" id="IPR000010">
    <property type="entry name" value="Cystatin_dom"/>
</dbReference>
<dbReference type="PROSITE" id="PS00287">
    <property type="entry name" value="CYSTATIN"/>
    <property type="match status" value="1"/>
</dbReference>
<dbReference type="OMA" id="KFAITEH"/>
<dbReference type="PANTHER" id="PTHR47364:SF2">
    <property type="entry name" value="CYSTEINE PROTEINASE INHIBITOR 5"/>
    <property type="match status" value="1"/>
</dbReference>
<dbReference type="Gramene" id="NC8G0059700.1">
    <property type="protein sequence ID" value="NC8G0059700.1:cds"/>
    <property type="gene ID" value="NC8G0059700"/>
</dbReference>
<dbReference type="InterPro" id="IPR018073">
    <property type="entry name" value="Prot_inh_cystat_CS"/>
</dbReference>
<evidence type="ECO:0000259" key="3">
    <source>
        <dbReference type="SMART" id="SM00043"/>
    </source>
</evidence>
<dbReference type="InterPro" id="IPR046350">
    <property type="entry name" value="Cystatin_sf"/>
</dbReference>
<dbReference type="Gene3D" id="3.10.450.10">
    <property type="match status" value="1"/>
</dbReference>
<dbReference type="GO" id="GO:0004869">
    <property type="term" value="F:cysteine-type endopeptidase inhibitor activity"/>
    <property type="evidence" value="ECO:0007669"/>
    <property type="project" value="UniProtKB-KW"/>
</dbReference>
<evidence type="ECO:0000256" key="2">
    <source>
        <dbReference type="ARBA" id="ARBA00022704"/>
    </source>
</evidence>
<dbReference type="Pfam" id="PF16845">
    <property type="entry name" value="SQAPI"/>
    <property type="match status" value="1"/>
</dbReference>
<keyword evidence="1" id="KW-0646">Protease inhibitor</keyword>
<sequence>MASSNSSVTALGGFHPIPDVKNNKHVQELGKFAVAEFNKKHHEAAALVFVEVVEAQSQVVAGTNYRLLIKALKAGYVRHYTALVYEKPWEDVKTLTSFESVFP</sequence>
<dbReference type="EMBL" id="LR721786">
    <property type="protein sequence ID" value="VVW62094.1"/>
    <property type="molecule type" value="Genomic_DNA"/>
</dbReference>
<dbReference type="PANTHER" id="PTHR47364">
    <property type="entry name" value="CYSTEINE PROTEINASE INHIBITOR 5"/>
    <property type="match status" value="1"/>
</dbReference>
<dbReference type="OrthoDB" id="752087at2759"/>
<evidence type="ECO:0000313" key="4">
    <source>
        <dbReference type="EMBL" id="VVW62094.1"/>
    </source>
</evidence>
<accession>A0A5K1FHZ0</accession>
<keyword evidence="2" id="KW-0789">Thiol protease inhibitor</keyword>
<reference evidence="4" key="1">
    <citation type="submission" date="2019-09" db="EMBL/GenBank/DDBJ databases">
        <authorList>
            <person name="Zhang L."/>
        </authorList>
    </citation>
    <scope>NUCLEOTIDE SEQUENCE</scope>
</reference>
<gene>
    <name evidence="4" type="ORF">NYM_LOCUS24581</name>
</gene>
<dbReference type="AlphaFoldDB" id="A0A5K1FHZ0"/>
<evidence type="ECO:0000256" key="1">
    <source>
        <dbReference type="ARBA" id="ARBA00022690"/>
    </source>
</evidence>
<organism evidence="4">
    <name type="scientific">Nymphaea colorata</name>
    <name type="common">pocket water lily</name>
    <dbReference type="NCBI Taxonomy" id="210225"/>
    <lineage>
        <taxon>Eukaryota</taxon>
        <taxon>Viridiplantae</taxon>
        <taxon>Streptophyta</taxon>
        <taxon>Embryophyta</taxon>
        <taxon>Tracheophyta</taxon>
        <taxon>Spermatophyta</taxon>
        <taxon>Magnoliopsida</taxon>
        <taxon>Nymphaeales</taxon>
        <taxon>Nymphaeaceae</taxon>
        <taxon>Nymphaea</taxon>
    </lineage>
</organism>
<proteinExistence type="predicted"/>
<protein>
    <recommendedName>
        <fullName evidence="3">Cystatin domain-containing protein</fullName>
    </recommendedName>
</protein>
<dbReference type="SMART" id="SM00043">
    <property type="entry name" value="CY"/>
    <property type="match status" value="1"/>
</dbReference>
<dbReference type="CDD" id="cd00042">
    <property type="entry name" value="CY"/>
    <property type="match status" value="1"/>
</dbReference>
<feature type="domain" description="Cystatin" evidence="3">
    <location>
        <begin position="9"/>
        <end position="101"/>
    </location>
</feature>
<name>A0A5K1FHZ0_9MAGN</name>
<dbReference type="SUPFAM" id="SSF54403">
    <property type="entry name" value="Cystatin/monellin"/>
    <property type="match status" value="1"/>
</dbReference>